<dbReference type="EMBL" id="BMAW01073881">
    <property type="protein sequence ID" value="GFT89718.1"/>
    <property type="molecule type" value="Genomic_DNA"/>
</dbReference>
<dbReference type="AlphaFoldDB" id="A0A8X6PU59"/>
<comment type="caution">
    <text evidence="1">The sequence shown here is derived from an EMBL/GenBank/DDBJ whole genome shotgun (WGS) entry which is preliminary data.</text>
</comment>
<protein>
    <submittedName>
        <fullName evidence="1">Uncharacterized protein</fullName>
    </submittedName>
</protein>
<dbReference type="Proteomes" id="UP000887013">
    <property type="component" value="Unassembled WGS sequence"/>
</dbReference>
<gene>
    <name evidence="1" type="ORF">NPIL_124491</name>
</gene>
<proteinExistence type="predicted"/>
<organism evidence="1 2">
    <name type="scientific">Nephila pilipes</name>
    <name type="common">Giant wood spider</name>
    <name type="synonym">Nephila maculata</name>
    <dbReference type="NCBI Taxonomy" id="299642"/>
    <lineage>
        <taxon>Eukaryota</taxon>
        <taxon>Metazoa</taxon>
        <taxon>Ecdysozoa</taxon>
        <taxon>Arthropoda</taxon>
        <taxon>Chelicerata</taxon>
        <taxon>Arachnida</taxon>
        <taxon>Araneae</taxon>
        <taxon>Araneomorphae</taxon>
        <taxon>Entelegynae</taxon>
        <taxon>Araneoidea</taxon>
        <taxon>Nephilidae</taxon>
        <taxon>Nephila</taxon>
    </lineage>
</organism>
<evidence type="ECO:0000313" key="2">
    <source>
        <dbReference type="Proteomes" id="UP000887013"/>
    </source>
</evidence>
<evidence type="ECO:0000313" key="1">
    <source>
        <dbReference type="EMBL" id="GFT89718.1"/>
    </source>
</evidence>
<reference evidence="1" key="1">
    <citation type="submission" date="2020-08" db="EMBL/GenBank/DDBJ databases">
        <title>Multicomponent nature underlies the extraordinary mechanical properties of spider dragline silk.</title>
        <authorList>
            <person name="Kono N."/>
            <person name="Nakamura H."/>
            <person name="Mori M."/>
            <person name="Yoshida Y."/>
            <person name="Ohtoshi R."/>
            <person name="Malay A.D."/>
            <person name="Moran D.A.P."/>
            <person name="Tomita M."/>
            <person name="Numata K."/>
            <person name="Arakawa K."/>
        </authorList>
    </citation>
    <scope>NUCLEOTIDE SEQUENCE</scope>
</reference>
<keyword evidence="2" id="KW-1185">Reference proteome</keyword>
<accession>A0A8X6PU59</accession>
<name>A0A8X6PU59_NEPPI</name>
<sequence>MATRRMAWMHTDARHKGMAAEVAACMVSHVCCSGMSRCRDEVKRHDGANGVVLMQKAGMIMALQHALHLRDMMNGNRHKMTDGKTTTRRYFTCDVTRRSERDDDGINVSVSHAYRSLTHGQDALSHRHAGRRILLTRRDAVANGRRRIANFARANAASLNAETAIRMRNADGT</sequence>